<dbReference type="OrthoDB" id="1934868at2"/>
<protein>
    <recommendedName>
        <fullName evidence="3">LysM domain-containing protein</fullName>
    </recommendedName>
</protein>
<evidence type="ECO:0000256" key="1">
    <source>
        <dbReference type="SAM" id="MobiDB-lite"/>
    </source>
</evidence>
<dbReference type="PROSITE" id="PS51782">
    <property type="entry name" value="LYSM"/>
    <property type="match status" value="1"/>
</dbReference>
<dbReference type="CDD" id="cd00118">
    <property type="entry name" value="LysM"/>
    <property type="match status" value="1"/>
</dbReference>
<feature type="compositionally biased region" description="Low complexity" evidence="1">
    <location>
        <begin position="60"/>
        <end position="78"/>
    </location>
</feature>
<keyword evidence="2" id="KW-0812">Transmembrane</keyword>
<proteinExistence type="predicted"/>
<evidence type="ECO:0000313" key="5">
    <source>
        <dbReference type="Proteomes" id="UP000019426"/>
    </source>
</evidence>
<dbReference type="Pfam" id="PF01476">
    <property type="entry name" value="LysM"/>
    <property type="match status" value="1"/>
</dbReference>
<feature type="transmembrane region" description="Helical" evidence="2">
    <location>
        <begin position="6"/>
        <end position="27"/>
    </location>
</feature>
<keyword evidence="2" id="KW-0472">Membrane</keyword>
<evidence type="ECO:0000313" key="4">
    <source>
        <dbReference type="EMBL" id="CDM67237.1"/>
    </source>
</evidence>
<dbReference type="InterPro" id="IPR036779">
    <property type="entry name" value="LysM_dom_sf"/>
</dbReference>
<evidence type="ECO:0000256" key="2">
    <source>
        <dbReference type="SAM" id="Phobius"/>
    </source>
</evidence>
<reference evidence="4 5" key="1">
    <citation type="submission" date="2013-11" db="EMBL/GenBank/DDBJ databases">
        <title>Complete genome sequence of Clostridum sp. M2/40.</title>
        <authorList>
            <person name="Wibberg D."/>
            <person name="Puehler A."/>
            <person name="Schlueter A."/>
        </authorList>
    </citation>
    <scope>NUCLEOTIDE SEQUENCE [LARGE SCALE GENOMIC DNA]</scope>
    <source>
        <strain evidence="5">M2/40</strain>
    </source>
</reference>
<evidence type="ECO:0000259" key="3">
    <source>
        <dbReference type="PROSITE" id="PS51782"/>
    </source>
</evidence>
<dbReference type="Proteomes" id="UP000019426">
    <property type="component" value="Chromosome M2/40_rep1"/>
</dbReference>
<feature type="domain" description="LysM" evidence="3">
    <location>
        <begin position="105"/>
        <end position="155"/>
    </location>
</feature>
<sequence length="162" mass="17579">MNKKKVIGLSAILILVLIGGLVIYNNATSTLQKDIKSSSKVNNDSSAIEDAKAKTINDLNSTFNTENNSTEDNSTNDKNINESDNTESKTTATNIAKEGVHFNYINYTVKSGDTLFSIAKENAPNLAINDVINNIKIRNKLSDENLIKSGDTISIPSSINIK</sequence>
<gene>
    <name evidence="4" type="ORF">CM240_0054</name>
</gene>
<dbReference type="PATRIC" id="fig|1216932.3.peg.42"/>
<dbReference type="STRING" id="1216932.CM240_0054"/>
<dbReference type="SUPFAM" id="SSF54106">
    <property type="entry name" value="LysM domain"/>
    <property type="match status" value="1"/>
</dbReference>
<feature type="region of interest" description="Disordered" evidence="1">
    <location>
        <begin position="59"/>
        <end position="90"/>
    </location>
</feature>
<organism evidence="4 5">
    <name type="scientific">Clostridium bornimense</name>
    <dbReference type="NCBI Taxonomy" id="1216932"/>
    <lineage>
        <taxon>Bacteria</taxon>
        <taxon>Bacillati</taxon>
        <taxon>Bacillota</taxon>
        <taxon>Clostridia</taxon>
        <taxon>Eubacteriales</taxon>
        <taxon>Clostridiaceae</taxon>
        <taxon>Clostridium</taxon>
    </lineage>
</organism>
<dbReference type="Gene3D" id="3.10.350.10">
    <property type="entry name" value="LysM domain"/>
    <property type="match status" value="1"/>
</dbReference>
<dbReference type="RefSeq" id="WP_051483604.1">
    <property type="nucleotide sequence ID" value="NZ_HG917868.1"/>
</dbReference>
<dbReference type="InterPro" id="IPR018392">
    <property type="entry name" value="LysM"/>
</dbReference>
<dbReference type="KEGG" id="clt:CM240_0054"/>
<dbReference type="EMBL" id="HG917868">
    <property type="protein sequence ID" value="CDM67237.1"/>
    <property type="molecule type" value="Genomic_DNA"/>
</dbReference>
<dbReference type="SMART" id="SM00257">
    <property type="entry name" value="LysM"/>
    <property type="match status" value="1"/>
</dbReference>
<accession>W6RYX8</accession>
<dbReference type="HOGENOM" id="CLU_1746428_0_0_9"/>
<keyword evidence="5" id="KW-1185">Reference proteome</keyword>
<keyword evidence="2" id="KW-1133">Transmembrane helix</keyword>
<dbReference type="AlphaFoldDB" id="W6RYX8"/>
<name>W6RYX8_9CLOT</name>